<dbReference type="InterPro" id="IPR000399">
    <property type="entry name" value="TPP-bd_CS"/>
</dbReference>
<dbReference type="InterPro" id="IPR012000">
    <property type="entry name" value="Thiamin_PyroP_enz_cen_dom"/>
</dbReference>
<dbReference type="GO" id="GO:0009097">
    <property type="term" value="P:isoleucine biosynthetic process"/>
    <property type="evidence" value="ECO:0007669"/>
    <property type="project" value="TreeGrafter"/>
</dbReference>
<dbReference type="Gene3D" id="3.40.50.970">
    <property type="match status" value="2"/>
</dbReference>
<sequence length="544" mass="59356">MKAAELLVRCLEHEGVQYVFGVPGEETLDLMDAFLDSSITFIPTRHEQGAAFMADSYGRLTGSAGVCLATLGPGATNLVTGIADANLDHAPLVAITGQAGRDRIHKESHQYIDIVENFRSITKWNTRVEVGAVIPEVVRKAFKIAQAEKPGACHLELPEDVAGEQVTGTPLSTTRPRRPSPDRLSLHAAARLIEDASFPLILAGNGVIRGRAAHELRTLSERVGIPVVNTFMAKGCVPADYDLFLMTIGLHVRDYVACGIERADLIIAVGYDPVEYAPNYWNPDGTCRVIHIDFTPAEVDSHYQPVVEVVADIRETLELLADEVHGCKDPAAAKSLRQWISTELEADAATDGFPLKPQRILRDIRAVLGRDDILVSDVGAHKLWVARLFPAYAPNTVLISNGYAAMGFALPAAIAAKLVFPDRRVLAVSGDGGFLMNCQELETAVRLGLRLVIVILRDDSFGVVRWNQLTRFGRESGVSFGNPDFAKFAESFGARGYRVEEAAALRPILEEAGQWQGLSIVDVPVDYAENFKLREKMGRIVCPL</sequence>
<dbReference type="InterPro" id="IPR045229">
    <property type="entry name" value="TPP_enz"/>
</dbReference>
<feature type="domain" description="Thiamine pyrophosphate enzyme central" evidence="4">
    <location>
        <begin position="187"/>
        <end position="319"/>
    </location>
</feature>
<keyword evidence="7" id="KW-0808">Transferase</keyword>
<dbReference type="SUPFAM" id="SSF52467">
    <property type="entry name" value="DHS-like NAD/FAD-binding domain"/>
    <property type="match status" value="1"/>
</dbReference>
<dbReference type="Pfam" id="PF02775">
    <property type="entry name" value="TPP_enzyme_C"/>
    <property type="match status" value="1"/>
</dbReference>
<organism evidence="7 8">
    <name type="scientific">Candidatus Methylomirabilis lanthanidiphila</name>
    <dbReference type="NCBI Taxonomy" id="2211376"/>
    <lineage>
        <taxon>Bacteria</taxon>
        <taxon>Candidatus Methylomirabilota</taxon>
        <taxon>Candidatus Methylomirabilia</taxon>
        <taxon>Candidatus Methylomirabilales</taxon>
        <taxon>Candidatus Methylomirabilaceae</taxon>
        <taxon>Candidatus Methylomirabilis</taxon>
    </lineage>
</organism>
<dbReference type="InterPro" id="IPR012001">
    <property type="entry name" value="Thiamin_PyroP_enz_TPP-bd_dom"/>
</dbReference>
<dbReference type="Gene3D" id="3.40.50.1220">
    <property type="entry name" value="TPP-binding domain"/>
    <property type="match status" value="1"/>
</dbReference>
<dbReference type="PANTHER" id="PTHR18968:SF129">
    <property type="entry name" value="ACETOLACTATE SYNTHASE"/>
    <property type="match status" value="1"/>
</dbReference>
<dbReference type="PROSITE" id="PS00187">
    <property type="entry name" value="TPP_ENZYMES"/>
    <property type="match status" value="1"/>
</dbReference>
<dbReference type="GO" id="GO:0005948">
    <property type="term" value="C:acetolactate synthase complex"/>
    <property type="evidence" value="ECO:0007669"/>
    <property type="project" value="TreeGrafter"/>
</dbReference>
<evidence type="ECO:0000259" key="4">
    <source>
        <dbReference type="Pfam" id="PF00205"/>
    </source>
</evidence>
<evidence type="ECO:0000256" key="2">
    <source>
        <dbReference type="ARBA" id="ARBA00023052"/>
    </source>
</evidence>
<dbReference type="Pfam" id="PF00205">
    <property type="entry name" value="TPP_enzyme_M"/>
    <property type="match status" value="1"/>
</dbReference>
<keyword evidence="8" id="KW-1185">Reference proteome</keyword>
<dbReference type="SUPFAM" id="SSF52518">
    <property type="entry name" value="Thiamin diphosphate-binding fold (THDP-binding)"/>
    <property type="match status" value="2"/>
</dbReference>
<gene>
    <name evidence="7" type="ORF">MELA_02284</name>
</gene>
<protein>
    <submittedName>
        <fullName evidence="7">Acetolactate synthase</fullName>
        <ecNumber evidence="7">2.2.1.6</ecNumber>
    </submittedName>
</protein>
<reference evidence="7 8" key="1">
    <citation type="submission" date="2019-07" db="EMBL/GenBank/DDBJ databases">
        <authorList>
            <person name="Cremers G."/>
        </authorList>
    </citation>
    <scope>NUCLEOTIDE SEQUENCE [LARGE SCALE GENOMIC DNA]</scope>
</reference>
<dbReference type="NCBIfam" id="NF006187">
    <property type="entry name" value="PRK08322.1"/>
    <property type="match status" value="1"/>
</dbReference>
<dbReference type="AlphaFoldDB" id="A0A564ZM16"/>
<dbReference type="Proteomes" id="UP000334340">
    <property type="component" value="Unassembled WGS sequence"/>
</dbReference>
<dbReference type="PANTHER" id="PTHR18968">
    <property type="entry name" value="THIAMINE PYROPHOSPHATE ENZYMES"/>
    <property type="match status" value="1"/>
</dbReference>
<dbReference type="Pfam" id="PF02776">
    <property type="entry name" value="TPP_enzyme_N"/>
    <property type="match status" value="1"/>
</dbReference>
<dbReference type="GO" id="GO:0030976">
    <property type="term" value="F:thiamine pyrophosphate binding"/>
    <property type="evidence" value="ECO:0007669"/>
    <property type="project" value="InterPro"/>
</dbReference>
<evidence type="ECO:0000259" key="5">
    <source>
        <dbReference type="Pfam" id="PF02775"/>
    </source>
</evidence>
<proteinExistence type="inferred from homology"/>
<dbReference type="InterPro" id="IPR029035">
    <property type="entry name" value="DHS-like_NAD/FAD-binding_dom"/>
</dbReference>
<dbReference type="EC" id="2.2.1.6" evidence="7"/>
<dbReference type="InterPro" id="IPR011766">
    <property type="entry name" value="TPP_enzyme_TPP-bd"/>
</dbReference>
<dbReference type="GO" id="GO:0003984">
    <property type="term" value="F:acetolactate synthase activity"/>
    <property type="evidence" value="ECO:0007669"/>
    <property type="project" value="UniProtKB-EC"/>
</dbReference>
<feature type="domain" description="Thiamine pyrophosphate enzyme N-terminal TPP-binding" evidence="6">
    <location>
        <begin position="1"/>
        <end position="115"/>
    </location>
</feature>
<dbReference type="NCBIfam" id="NF006378">
    <property type="entry name" value="PRK08617.1"/>
    <property type="match status" value="1"/>
</dbReference>
<evidence type="ECO:0000256" key="3">
    <source>
        <dbReference type="RuleBase" id="RU362132"/>
    </source>
</evidence>
<evidence type="ECO:0000256" key="1">
    <source>
        <dbReference type="ARBA" id="ARBA00007812"/>
    </source>
</evidence>
<keyword evidence="2 3" id="KW-0786">Thiamine pyrophosphate</keyword>
<dbReference type="EMBL" id="CABIKM010000036">
    <property type="protein sequence ID" value="VUZ85897.1"/>
    <property type="molecule type" value="Genomic_DNA"/>
</dbReference>
<dbReference type="InterPro" id="IPR029061">
    <property type="entry name" value="THDP-binding"/>
</dbReference>
<accession>A0A564ZM16</accession>
<dbReference type="CDD" id="cd07035">
    <property type="entry name" value="TPP_PYR_POX_like"/>
    <property type="match status" value="1"/>
</dbReference>
<feature type="domain" description="Thiamine pyrophosphate enzyme TPP-binding" evidence="5">
    <location>
        <begin position="377"/>
        <end position="523"/>
    </location>
</feature>
<dbReference type="FunFam" id="3.40.50.970:FF:000007">
    <property type="entry name" value="Acetolactate synthase"/>
    <property type="match status" value="1"/>
</dbReference>
<dbReference type="GO" id="GO:0050660">
    <property type="term" value="F:flavin adenine dinucleotide binding"/>
    <property type="evidence" value="ECO:0007669"/>
    <property type="project" value="TreeGrafter"/>
</dbReference>
<evidence type="ECO:0000313" key="8">
    <source>
        <dbReference type="Proteomes" id="UP000334340"/>
    </source>
</evidence>
<comment type="similarity">
    <text evidence="1 3">Belongs to the TPP enzyme family.</text>
</comment>
<dbReference type="GO" id="GO:0009099">
    <property type="term" value="P:L-valine biosynthetic process"/>
    <property type="evidence" value="ECO:0007669"/>
    <property type="project" value="TreeGrafter"/>
</dbReference>
<dbReference type="GO" id="GO:0000287">
    <property type="term" value="F:magnesium ion binding"/>
    <property type="evidence" value="ECO:0007669"/>
    <property type="project" value="InterPro"/>
</dbReference>
<name>A0A564ZM16_9BACT</name>
<evidence type="ECO:0000313" key="7">
    <source>
        <dbReference type="EMBL" id="VUZ85897.1"/>
    </source>
</evidence>
<evidence type="ECO:0000259" key="6">
    <source>
        <dbReference type="Pfam" id="PF02776"/>
    </source>
</evidence>